<keyword evidence="9" id="KW-0539">Nucleus</keyword>
<dbReference type="PANTHER" id="PTHR15975">
    <property type="entry name" value="CCR4-NOT TRANSCRIPTION COMPLEX SUBUNIT 11"/>
    <property type="match status" value="1"/>
</dbReference>
<accession>A0A1J4JAA7</accession>
<proteinExistence type="inferred from homology"/>
<evidence type="ECO:0000256" key="5">
    <source>
        <dbReference type="ARBA" id="ARBA00022490"/>
    </source>
</evidence>
<keyword evidence="5" id="KW-0963">Cytoplasm</keyword>
<dbReference type="VEuPathDB" id="TrichDB:TRFO_11257"/>
<comment type="similarity">
    <text evidence="3">Belongs to the CNOT11 family.</text>
</comment>
<keyword evidence="8" id="KW-0804">Transcription</keyword>
<gene>
    <name evidence="10" type="ORF">TRFO_11257</name>
</gene>
<evidence type="ECO:0000256" key="2">
    <source>
        <dbReference type="ARBA" id="ARBA00004496"/>
    </source>
</evidence>
<evidence type="ECO:0000256" key="3">
    <source>
        <dbReference type="ARBA" id="ARBA00008030"/>
    </source>
</evidence>
<keyword evidence="11" id="KW-1185">Reference proteome</keyword>
<evidence type="ECO:0000256" key="9">
    <source>
        <dbReference type="ARBA" id="ARBA00023242"/>
    </source>
</evidence>
<evidence type="ECO:0000256" key="6">
    <source>
        <dbReference type="ARBA" id="ARBA00023015"/>
    </source>
</evidence>
<dbReference type="EMBL" id="MLAK01001337">
    <property type="protein sequence ID" value="OHS94196.1"/>
    <property type="molecule type" value="Genomic_DNA"/>
</dbReference>
<evidence type="ECO:0000256" key="8">
    <source>
        <dbReference type="ARBA" id="ARBA00023163"/>
    </source>
</evidence>
<name>A0A1J4JAA7_9EUKA</name>
<evidence type="ECO:0000256" key="4">
    <source>
        <dbReference type="ARBA" id="ARBA00014872"/>
    </source>
</evidence>
<dbReference type="GO" id="GO:0005737">
    <property type="term" value="C:cytoplasm"/>
    <property type="evidence" value="ECO:0007669"/>
    <property type="project" value="UniProtKB-SubCell"/>
</dbReference>
<dbReference type="RefSeq" id="XP_068347333.1">
    <property type="nucleotide sequence ID" value="XM_068495938.1"/>
</dbReference>
<dbReference type="GeneID" id="94830642"/>
<comment type="caution">
    <text evidence="10">The sequence shown here is derived from an EMBL/GenBank/DDBJ whole genome shotgun (WGS) entry which is preliminary data.</text>
</comment>
<dbReference type="InterPro" id="IPR019312">
    <property type="entry name" value="CNOT11"/>
</dbReference>
<evidence type="ECO:0000256" key="1">
    <source>
        <dbReference type="ARBA" id="ARBA00004123"/>
    </source>
</evidence>
<evidence type="ECO:0000313" key="11">
    <source>
        <dbReference type="Proteomes" id="UP000179807"/>
    </source>
</evidence>
<organism evidence="10 11">
    <name type="scientific">Tritrichomonas foetus</name>
    <dbReference type="NCBI Taxonomy" id="1144522"/>
    <lineage>
        <taxon>Eukaryota</taxon>
        <taxon>Metamonada</taxon>
        <taxon>Parabasalia</taxon>
        <taxon>Tritrichomonadida</taxon>
        <taxon>Tritrichomonadidae</taxon>
        <taxon>Tritrichomonas</taxon>
    </lineage>
</organism>
<dbReference type="Pfam" id="PF10155">
    <property type="entry name" value="CNOT11"/>
    <property type="match status" value="1"/>
</dbReference>
<dbReference type="Proteomes" id="UP000179807">
    <property type="component" value="Unassembled WGS sequence"/>
</dbReference>
<dbReference type="GO" id="GO:0030014">
    <property type="term" value="C:CCR4-NOT complex"/>
    <property type="evidence" value="ECO:0007669"/>
    <property type="project" value="InterPro"/>
</dbReference>
<evidence type="ECO:0000256" key="7">
    <source>
        <dbReference type="ARBA" id="ARBA00023158"/>
    </source>
</evidence>
<dbReference type="GO" id="GO:0005634">
    <property type="term" value="C:nucleus"/>
    <property type="evidence" value="ECO:0007669"/>
    <property type="project" value="UniProtKB-SubCell"/>
</dbReference>
<reference evidence="10" key="1">
    <citation type="submission" date="2016-10" db="EMBL/GenBank/DDBJ databases">
        <authorList>
            <person name="Benchimol M."/>
            <person name="Almeida L.G."/>
            <person name="Vasconcelos A.T."/>
            <person name="Perreira-Neves A."/>
            <person name="Rosa I.A."/>
            <person name="Tasca T."/>
            <person name="Bogo M.R."/>
            <person name="de Souza W."/>
        </authorList>
    </citation>
    <scope>NUCLEOTIDE SEQUENCE [LARGE SCALE GENOMIC DNA]</scope>
    <source>
        <strain evidence="10">K</strain>
    </source>
</reference>
<evidence type="ECO:0000313" key="10">
    <source>
        <dbReference type="EMBL" id="OHS94196.1"/>
    </source>
</evidence>
<keyword evidence="6" id="KW-0805">Transcription regulation</keyword>
<dbReference type="GO" id="GO:0031047">
    <property type="term" value="P:regulatory ncRNA-mediated gene silencing"/>
    <property type="evidence" value="ECO:0007669"/>
    <property type="project" value="UniProtKB-KW"/>
</dbReference>
<dbReference type="PANTHER" id="PTHR15975:SF0">
    <property type="entry name" value="CCR4-NOT TRANSCRIPTION COMPLEX SUBUNIT 11"/>
    <property type="match status" value="1"/>
</dbReference>
<sequence length="401" mass="45138">MFSKQIADSVISIISSESETLSKLAELFQKSCSKVEQLSVLTSLAALLMDDILEPPQQIITVWLLQAAFPGDIKENPFYEVLQFISQSGASNSNSYHQKLCDIISCLFSPDVQLNDYADKSVHEILDPNFSLADQSGSELVNISFPPLPRISPVIITKADPTATQITQHQLLRELLIDPSLWTDFDVPFCRQMPEITVPSMEEFQFMNINSIDGPPFLFDELQCLNNHTAAKVFIQHAQTRPLKDIEVDSILDEINTNPDIFKEFPLAKSQTEKILELNPQIGAIFTVEAAISNPAMFKQYEKSDITPSTIEIVKQTMIRAKPPPNDFFNNFLSNCSQILTDTKDHQTLRTKAALFCNLMVFLQENKIAFSKDNLLELHSLNIELEQRGIAEAKSLKVLLE</sequence>
<comment type="subcellular location">
    <subcellularLocation>
        <location evidence="2">Cytoplasm</location>
    </subcellularLocation>
    <subcellularLocation>
        <location evidence="1">Nucleus</location>
    </subcellularLocation>
</comment>
<dbReference type="AlphaFoldDB" id="A0A1J4JAA7"/>
<keyword evidence="7" id="KW-0943">RNA-mediated gene silencing</keyword>
<dbReference type="OrthoDB" id="10263671at2759"/>
<protein>
    <recommendedName>
        <fullName evidence="4">CCR4-NOT transcription complex subunit 11</fullName>
    </recommendedName>
</protein>